<evidence type="ECO:0000256" key="10">
    <source>
        <dbReference type="ARBA" id="ARBA00049436"/>
    </source>
</evidence>
<feature type="binding site" evidence="13">
    <location>
        <position position="274"/>
    </location>
    <ligand>
        <name>Mg(2+)</name>
        <dbReference type="ChEBI" id="CHEBI:18420"/>
        <label>1</label>
    </ligand>
</feature>
<organism evidence="20">
    <name type="scientific">Caldilineaceae bacterium SB0662_bin_9</name>
    <dbReference type="NCBI Taxonomy" id="2605258"/>
    <lineage>
        <taxon>Bacteria</taxon>
        <taxon>Bacillati</taxon>
        <taxon>Chloroflexota</taxon>
        <taxon>Caldilineae</taxon>
        <taxon>Caldilineales</taxon>
        <taxon>Caldilineaceae</taxon>
    </lineage>
</organism>
<dbReference type="PROSITE" id="PS51986">
    <property type="entry name" value="GS_BETA_GRASP"/>
    <property type="match status" value="1"/>
</dbReference>
<comment type="catalytic activity">
    <reaction evidence="10 17">
        <text>L-glutamate + NH4(+) + ATP = L-glutamine + ADP + phosphate + H(+)</text>
        <dbReference type="Rhea" id="RHEA:16169"/>
        <dbReference type="ChEBI" id="CHEBI:15378"/>
        <dbReference type="ChEBI" id="CHEBI:28938"/>
        <dbReference type="ChEBI" id="CHEBI:29985"/>
        <dbReference type="ChEBI" id="CHEBI:30616"/>
        <dbReference type="ChEBI" id="CHEBI:43474"/>
        <dbReference type="ChEBI" id="CHEBI:58359"/>
        <dbReference type="ChEBI" id="CHEBI:456216"/>
        <dbReference type="EC" id="6.3.1.2"/>
    </reaction>
</comment>
<feature type="binding site" evidence="11">
    <location>
        <begin position="269"/>
        <end position="270"/>
    </location>
    <ligand>
        <name>L-glutamate</name>
        <dbReference type="ChEBI" id="CHEBI:29985"/>
    </ligand>
</feature>
<evidence type="ECO:0000256" key="17">
    <source>
        <dbReference type="RuleBase" id="RU004356"/>
    </source>
</evidence>
<dbReference type="InterPro" id="IPR008147">
    <property type="entry name" value="Gln_synt_N"/>
</dbReference>
<feature type="binding site" evidence="13">
    <location>
        <position position="140"/>
    </location>
    <ligand>
        <name>Mg(2+)</name>
        <dbReference type="ChEBI" id="CHEBI:18420"/>
        <label>1</label>
    </ligand>
</feature>
<evidence type="ECO:0000256" key="3">
    <source>
        <dbReference type="ARBA" id="ARBA00011354"/>
    </source>
</evidence>
<evidence type="ECO:0000259" key="19">
    <source>
        <dbReference type="PROSITE" id="PS51987"/>
    </source>
</evidence>
<dbReference type="PROSITE" id="PS00181">
    <property type="entry name" value="GLNA_ATP"/>
    <property type="match status" value="1"/>
</dbReference>
<evidence type="ECO:0000256" key="2">
    <source>
        <dbReference type="ARBA" id="ARBA00009897"/>
    </source>
</evidence>
<proteinExistence type="inferred from homology"/>
<feature type="domain" description="GS catalytic" evidence="19">
    <location>
        <begin position="113"/>
        <end position="473"/>
    </location>
</feature>
<feature type="binding site" evidence="13">
    <location>
        <position position="225"/>
    </location>
    <ligand>
        <name>Mg(2+)</name>
        <dbReference type="ChEBI" id="CHEBI:18420"/>
        <label>1</label>
    </ligand>
</feature>
<comment type="subcellular location">
    <subcellularLocation>
        <location evidence="1">Cytoplasm</location>
    </subcellularLocation>
</comment>
<dbReference type="PANTHER" id="PTHR43407:SF1">
    <property type="entry name" value="LENGSIN"/>
    <property type="match status" value="1"/>
</dbReference>
<evidence type="ECO:0000313" key="20">
    <source>
        <dbReference type="EMBL" id="MYD89470.1"/>
    </source>
</evidence>
<dbReference type="PANTHER" id="PTHR43407">
    <property type="entry name" value="GLUTAMINE SYNTHETASE"/>
    <property type="match status" value="1"/>
</dbReference>
<feature type="modified residue" description="O-AMP-tyrosine" evidence="14">
    <location>
        <position position="403"/>
    </location>
</feature>
<keyword evidence="14" id="KW-0597">Phosphoprotein</keyword>
<feature type="binding site" evidence="13">
    <location>
        <position position="217"/>
    </location>
    <ligand>
        <name>Mg(2+)</name>
        <dbReference type="ChEBI" id="CHEBI:18420"/>
        <label>1</label>
    </ligand>
</feature>
<gene>
    <name evidence="20" type="primary">glnA</name>
    <name evidence="20" type="ORF">F4Y08_03895</name>
</gene>
<comment type="caution">
    <text evidence="20">The sequence shown here is derived from an EMBL/GenBank/DDBJ whole genome shotgun (WGS) entry which is preliminary data.</text>
</comment>
<evidence type="ECO:0000256" key="9">
    <source>
        <dbReference type="ARBA" id="ARBA00022840"/>
    </source>
</evidence>
<dbReference type="FunFam" id="3.30.590.10:FF:000001">
    <property type="entry name" value="Glutamine synthetase"/>
    <property type="match status" value="1"/>
</dbReference>
<feature type="binding site" evidence="12">
    <location>
        <begin position="276"/>
        <end position="278"/>
    </location>
    <ligand>
        <name>ATP</name>
        <dbReference type="ChEBI" id="CHEBI:30616"/>
    </ligand>
</feature>
<protein>
    <recommendedName>
        <fullName evidence="5 17">Glutamine synthetase</fullName>
        <ecNumber evidence="4 17">6.3.1.2</ecNumber>
    </recommendedName>
</protein>
<dbReference type="SMART" id="SM01230">
    <property type="entry name" value="Gln-synt_C"/>
    <property type="match status" value="1"/>
</dbReference>
<dbReference type="GO" id="GO:0046872">
    <property type="term" value="F:metal ion binding"/>
    <property type="evidence" value="ECO:0007669"/>
    <property type="project" value="UniProtKB-KW"/>
</dbReference>
<dbReference type="EMBL" id="VXPY01000024">
    <property type="protein sequence ID" value="MYD89470.1"/>
    <property type="molecule type" value="Genomic_DNA"/>
</dbReference>
<reference evidence="20" key="1">
    <citation type="submission" date="2019-09" db="EMBL/GenBank/DDBJ databases">
        <title>Characterisation of the sponge microbiome using genome-centric metagenomics.</title>
        <authorList>
            <person name="Engelberts J.P."/>
            <person name="Robbins S.J."/>
            <person name="De Goeij J.M."/>
            <person name="Aranda M."/>
            <person name="Bell S.C."/>
            <person name="Webster N.S."/>
        </authorList>
    </citation>
    <scope>NUCLEOTIDE SEQUENCE</scope>
    <source>
        <strain evidence="20">SB0662_bin_9</strain>
    </source>
</reference>
<accession>A0A6B1DPI3</accession>
<keyword evidence="7 17" id="KW-0436">Ligase</keyword>
<dbReference type="Pfam" id="PF03951">
    <property type="entry name" value="Gln-synt_N"/>
    <property type="match status" value="1"/>
</dbReference>
<keyword evidence="13" id="KW-0460">Magnesium</keyword>
<dbReference type="SUPFAM" id="SSF55931">
    <property type="entry name" value="Glutamine synthetase/guanido kinase"/>
    <property type="match status" value="1"/>
</dbReference>
<feature type="binding site" evidence="11">
    <location>
        <position position="332"/>
    </location>
    <ligand>
        <name>L-glutamate</name>
        <dbReference type="ChEBI" id="CHEBI:29985"/>
    </ligand>
</feature>
<keyword evidence="6" id="KW-0963">Cytoplasm</keyword>
<keyword evidence="9 12" id="KW-0067">ATP-binding</keyword>
<feature type="binding site" evidence="12">
    <location>
        <position position="212"/>
    </location>
    <ligand>
        <name>ATP</name>
        <dbReference type="ChEBI" id="CHEBI:30616"/>
    </ligand>
</feature>
<dbReference type="Pfam" id="PF00120">
    <property type="entry name" value="Gln-synt_C"/>
    <property type="match status" value="1"/>
</dbReference>
<dbReference type="NCBIfam" id="TIGR00653">
    <property type="entry name" value="GlnA"/>
    <property type="match status" value="1"/>
</dbReference>
<feature type="binding site" evidence="11">
    <location>
        <position position="365"/>
    </location>
    <ligand>
        <name>L-glutamate</name>
        <dbReference type="ChEBI" id="CHEBI:29985"/>
    </ligand>
</feature>
<dbReference type="InterPro" id="IPR014746">
    <property type="entry name" value="Gln_synth/guanido_kin_cat_dom"/>
</dbReference>
<dbReference type="PROSITE" id="PS00180">
    <property type="entry name" value="GLNA_1"/>
    <property type="match status" value="1"/>
</dbReference>
<dbReference type="InterPro" id="IPR027302">
    <property type="entry name" value="Gln_synth_N_conserv_site"/>
</dbReference>
<evidence type="ECO:0000256" key="8">
    <source>
        <dbReference type="ARBA" id="ARBA00022741"/>
    </source>
</evidence>
<dbReference type="GO" id="GO:0006542">
    <property type="term" value="P:glutamine biosynthetic process"/>
    <property type="evidence" value="ECO:0007669"/>
    <property type="project" value="InterPro"/>
</dbReference>
<feature type="binding site" evidence="12">
    <location>
        <position position="344"/>
    </location>
    <ligand>
        <name>ATP</name>
        <dbReference type="ChEBI" id="CHEBI:30616"/>
    </ligand>
</feature>
<feature type="binding site" evidence="13">
    <location>
        <position position="363"/>
    </location>
    <ligand>
        <name>Mg(2+)</name>
        <dbReference type="ChEBI" id="CHEBI:18420"/>
        <label>1</label>
    </ligand>
</feature>
<evidence type="ECO:0000256" key="14">
    <source>
        <dbReference type="PIRSR" id="PIRSR604809-50"/>
    </source>
</evidence>
<dbReference type="InterPro" id="IPR004809">
    <property type="entry name" value="Gln_synth_I"/>
</dbReference>
<dbReference type="GO" id="GO:0005524">
    <property type="term" value="F:ATP binding"/>
    <property type="evidence" value="ECO:0007669"/>
    <property type="project" value="UniProtKB-KW"/>
</dbReference>
<dbReference type="InterPro" id="IPR027303">
    <property type="entry name" value="Gln_synth_gly_rich_site"/>
</dbReference>
<keyword evidence="13" id="KW-0479">Metal-binding</keyword>
<comment type="subunit">
    <text evidence="3">Oligomer of 12 subunits arranged in the form of two hexagons.</text>
</comment>
<name>A0A6B1DPI3_9CHLR</name>
<evidence type="ECO:0000256" key="1">
    <source>
        <dbReference type="ARBA" id="ARBA00004496"/>
    </source>
</evidence>
<evidence type="ECO:0000256" key="11">
    <source>
        <dbReference type="PIRSR" id="PIRSR604809-1"/>
    </source>
</evidence>
<feature type="binding site" evidence="11">
    <location>
        <position position="344"/>
    </location>
    <ligand>
        <name>L-glutamate</name>
        <dbReference type="ChEBI" id="CHEBI:29985"/>
    </ligand>
</feature>
<evidence type="ECO:0000256" key="5">
    <source>
        <dbReference type="ARBA" id="ARBA00021364"/>
    </source>
</evidence>
<feature type="binding site" evidence="11">
    <location>
        <position position="326"/>
    </location>
    <ligand>
        <name>L-glutamate</name>
        <dbReference type="ChEBI" id="CHEBI:29985"/>
    </ligand>
</feature>
<feature type="binding site" evidence="12">
    <location>
        <position position="358"/>
    </location>
    <ligand>
        <name>ATP</name>
        <dbReference type="ChEBI" id="CHEBI:30616"/>
    </ligand>
</feature>
<keyword evidence="8 12" id="KW-0547">Nucleotide-binding</keyword>
<evidence type="ECO:0000256" key="7">
    <source>
        <dbReference type="ARBA" id="ARBA00022598"/>
    </source>
</evidence>
<feature type="binding site" evidence="13">
    <location>
        <position position="138"/>
    </location>
    <ligand>
        <name>Mg(2+)</name>
        <dbReference type="ChEBI" id="CHEBI:18420"/>
        <label>1</label>
    </ligand>
</feature>
<dbReference type="PROSITE" id="PS51987">
    <property type="entry name" value="GS_CATALYTIC"/>
    <property type="match status" value="1"/>
</dbReference>
<evidence type="ECO:0000256" key="4">
    <source>
        <dbReference type="ARBA" id="ARBA00012937"/>
    </source>
</evidence>
<evidence type="ECO:0000256" key="16">
    <source>
        <dbReference type="RuleBase" id="RU000384"/>
    </source>
</evidence>
<sequence length="473" mass="52000">MALDCKTGADVIEAIKANGVNIVDVRFTDLFGQWHHFSIPAETFDAEEAFEEGLGFDGSSIRGFQSIDESDMILKGDPTTAHLDPIADDRFPTLAFIANVYDPITHEPYGKGPRNVAEKAEAYLKSTGIGDTAYIGAEAEFFIFDSISYATGRNFQGYEINSSEGPWTGGEVSGGHKVGWKGGYFPVPPTDSLQDVRSHMVRTMVDSGLEVEVHHHEVGTAGQAEIDLRFDTLLRSADNMQLYKYIVKNIAKANGKTATFMPKPLFEDNGSGMHTHLSIWKDGDNTFAGDGYAGLSETGLHYIGGVLKHINALLAFSAPLTNSYRRLVPGYEAPVVVAYSARNRSAACRIPMYSGSPKAKRVEFRCPDPGANPYLSFAALLMAGLDGIQNKIEPGEPGDMDLYEEDAMSQVDLVKGSLGEVLDELENDHEFLLQGGVFTPELIESYVEYKRYEEVDAIRLRPHPEEFVMYYGI</sequence>
<dbReference type="GO" id="GO:0004356">
    <property type="term" value="F:glutamine synthetase activity"/>
    <property type="evidence" value="ECO:0007669"/>
    <property type="project" value="UniProtKB-EC"/>
</dbReference>
<evidence type="ECO:0000259" key="18">
    <source>
        <dbReference type="PROSITE" id="PS51986"/>
    </source>
</evidence>
<comment type="similarity">
    <text evidence="2 15 16">Belongs to the glutamine synthetase family.</text>
</comment>
<evidence type="ECO:0000256" key="12">
    <source>
        <dbReference type="PIRSR" id="PIRSR604809-2"/>
    </source>
</evidence>
<dbReference type="InterPro" id="IPR036651">
    <property type="entry name" value="Gln_synt_N_sf"/>
</dbReference>
<dbReference type="EC" id="6.3.1.2" evidence="4 17"/>
<dbReference type="GO" id="GO:0016020">
    <property type="term" value="C:membrane"/>
    <property type="evidence" value="ECO:0007669"/>
    <property type="project" value="TreeGrafter"/>
</dbReference>
<dbReference type="InterPro" id="IPR008146">
    <property type="entry name" value="Gln_synth_cat_dom"/>
</dbReference>
<comment type="cofactor">
    <cofactor evidence="13">
        <name>Mg(2+)</name>
        <dbReference type="ChEBI" id="CHEBI:18420"/>
    </cofactor>
    <text evidence="13">Binds 2 Mg(2+) ions per subunit.</text>
</comment>
<dbReference type="Gene3D" id="3.30.590.10">
    <property type="entry name" value="Glutamine synthetase/guanido kinase, catalytic domain"/>
    <property type="match status" value="1"/>
</dbReference>
<dbReference type="AlphaFoldDB" id="A0A6B1DPI3"/>
<feature type="domain" description="GS beta-grasp" evidence="18">
    <location>
        <begin position="18"/>
        <end position="105"/>
    </location>
</feature>
<dbReference type="GO" id="GO:0005737">
    <property type="term" value="C:cytoplasm"/>
    <property type="evidence" value="ECO:0007669"/>
    <property type="project" value="UniProtKB-SubCell"/>
</dbReference>
<dbReference type="GO" id="GO:0019740">
    <property type="term" value="P:nitrogen utilization"/>
    <property type="evidence" value="ECO:0007669"/>
    <property type="project" value="TreeGrafter"/>
</dbReference>
<dbReference type="Gene3D" id="3.10.20.70">
    <property type="entry name" value="Glutamine synthetase, N-terminal domain"/>
    <property type="match status" value="1"/>
</dbReference>
<dbReference type="SUPFAM" id="SSF54368">
    <property type="entry name" value="Glutamine synthetase, N-terminal domain"/>
    <property type="match status" value="1"/>
</dbReference>
<evidence type="ECO:0000256" key="6">
    <source>
        <dbReference type="ARBA" id="ARBA00022490"/>
    </source>
</evidence>
<evidence type="ECO:0000256" key="15">
    <source>
        <dbReference type="PROSITE-ProRule" id="PRU01330"/>
    </source>
</evidence>
<evidence type="ECO:0000256" key="13">
    <source>
        <dbReference type="PIRSR" id="PIRSR604809-3"/>
    </source>
</evidence>